<feature type="chain" id="PRO_5009191152" evidence="1">
    <location>
        <begin position="19"/>
        <end position="159"/>
    </location>
</feature>
<reference evidence="2 3" key="1">
    <citation type="submission" date="2016-09" db="EMBL/GenBank/DDBJ databases">
        <title>Draft Genome Sequence of four Alteromonas macleodii strains isolated from copper coupons and grown long-term at elevated copper levels.</title>
        <authorList>
            <person name="Cusick K."/>
            <person name="Dale J."/>
            <person name="Little B."/>
            <person name="Biffinger J."/>
        </authorList>
    </citation>
    <scope>NUCLEOTIDE SEQUENCE [LARGE SCALE GENOMIC DNA]</scope>
    <source>
        <strain evidence="2 3">KCP01</strain>
    </source>
</reference>
<sequence>MKYLVAVSLVLASFFSWAVTTSDFGSWSLLCNDSSVCTLSQLVAKDKEAKKVLLGVNVDYSYSQDFPVLKIKLPKNTLTKNGVGVKIDDFASIQVPFSGCDEKSCQSIVKIDNELLKQMHNGQTMLIAFQKSENQQVTLPISLTGFEEAYAQLNQSIQK</sequence>
<dbReference type="AlphaFoldDB" id="A0A1E7DD19"/>
<keyword evidence="3" id="KW-1185">Reference proteome</keyword>
<organism evidence="2 3">
    <name type="scientific">Alteromonas macleodii</name>
    <name type="common">Pseudoalteromonas macleodii</name>
    <dbReference type="NCBI Taxonomy" id="28108"/>
    <lineage>
        <taxon>Bacteria</taxon>
        <taxon>Pseudomonadati</taxon>
        <taxon>Pseudomonadota</taxon>
        <taxon>Gammaproteobacteria</taxon>
        <taxon>Alteromonadales</taxon>
        <taxon>Alteromonadaceae</taxon>
        <taxon>Alteromonas/Salinimonas group</taxon>
        <taxon>Alteromonas</taxon>
    </lineage>
</organism>
<dbReference type="GeneID" id="56267585"/>
<evidence type="ECO:0000313" key="3">
    <source>
        <dbReference type="Proteomes" id="UP000095392"/>
    </source>
</evidence>
<dbReference type="InterPro" id="IPR038696">
    <property type="entry name" value="IalB_sf"/>
</dbReference>
<dbReference type="Gene3D" id="2.60.40.1880">
    <property type="entry name" value="Invasion associated locus B (IalB) protein"/>
    <property type="match status" value="1"/>
</dbReference>
<gene>
    <name evidence="2" type="ORF">BFV95_2539</name>
</gene>
<dbReference type="Proteomes" id="UP000095392">
    <property type="component" value="Unassembled WGS sequence"/>
</dbReference>
<accession>A0A1E7DD19</accession>
<evidence type="ECO:0000313" key="2">
    <source>
        <dbReference type="EMBL" id="OES31335.1"/>
    </source>
</evidence>
<proteinExistence type="predicted"/>
<comment type="caution">
    <text evidence="2">The sequence shown here is derived from an EMBL/GenBank/DDBJ whole genome shotgun (WGS) entry which is preliminary data.</text>
</comment>
<dbReference type="InterPro" id="IPR010642">
    <property type="entry name" value="Invasion_prot_B"/>
</dbReference>
<dbReference type="RefSeq" id="WP_039236473.1">
    <property type="nucleotide sequence ID" value="NZ_CP012202.1"/>
</dbReference>
<feature type="signal peptide" evidence="1">
    <location>
        <begin position="1"/>
        <end position="18"/>
    </location>
</feature>
<evidence type="ECO:0000256" key="1">
    <source>
        <dbReference type="SAM" id="SignalP"/>
    </source>
</evidence>
<protein>
    <submittedName>
        <fullName evidence="2">Invasion associated locus B family protein</fullName>
    </submittedName>
</protein>
<keyword evidence="1" id="KW-0732">Signal</keyword>
<dbReference type="EMBL" id="MIPY01000014">
    <property type="protein sequence ID" value="OES31335.1"/>
    <property type="molecule type" value="Genomic_DNA"/>
</dbReference>
<dbReference type="Pfam" id="PF06776">
    <property type="entry name" value="IalB"/>
    <property type="match status" value="1"/>
</dbReference>
<name>A0A1E7DD19_ALTMA</name>